<reference evidence="2 3" key="1">
    <citation type="submission" date="2019-04" db="EMBL/GenBank/DDBJ databases">
        <title>Aspergillus burnettii sp. nov., novel species from soil in southeast Queensland.</title>
        <authorList>
            <person name="Gilchrist C.L.M."/>
            <person name="Pitt J.I."/>
            <person name="Lange L."/>
            <person name="Lacey H.J."/>
            <person name="Vuong D."/>
            <person name="Midgley D.J."/>
            <person name="Greenfield P."/>
            <person name="Bradbury M."/>
            <person name="Lacey E."/>
            <person name="Busk P.K."/>
            <person name="Pilgaard B."/>
            <person name="Chooi Y.H."/>
            <person name="Piggott A.M."/>
        </authorList>
    </citation>
    <scope>NUCLEOTIDE SEQUENCE [LARGE SCALE GENOMIC DNA]</scope>
    <source>
        <strain evidence="2 3">FRR 5400</strain>
    </source>
</reference>
<gene>
    <name evidence="2" type="ORF">ETB97_012185</name>
</gene>
<keyword evidence="3" id="KW-1185">Reference proteome</keyword>
<evidence type="ECO:0000256" key="1">
    <source>
        <dbReference type="SAM" id="MobiDB-lite"/>
    </source>
</evidence>
<name>A0A8H6A8B1_PETAA</name>
<sequence length="133" mass="15256">MGRRNRRRSTKSAPQKGQADISEAQVLELTMLGNNMFAILQRLAQARPHYRYDLKEMIIYDPALLDEILDGPRLDVIPLDRLPVRFESGRLVPQPGDEGRIKETLDSLSRDQVQKFGQFIRWVESAMDSFLAA</sequence>
<dbReference type="EMBL" id="SPNV01000083">
    <property type="protein sequence ID" value="KAF5862039.1"/>
    <property type="molecule type" value="Genomic_DNA"/>
</dbReference>
<feature type="compositionally biased region" description="Basic residues" evidence="1">
    <location>
        <begin position="1"/>
        <end position="10"/>
    </location>
</feature>
<feature type="region of interest" description="Disordered" evidence="1">
    <location>
        <begin position="1"/>
        <end position="20"/>
    </location>
</feature>
<evidence type="ECO:0000313" key="2">
    <source>
        <dbReference type="EMBL" id="KAF5862039.1"/>
    </source>
</evidence>
<dbReference type="AlphaFoldDB" id="A0A8H6A8B1"/>
<dbReference type="Proteomes" id="UP000541154">
    <property type="component" value="Unassembled WGS sequence"/>
</dbReference>
<accession>A0A8H6A8B1</accession>
<comment type="caution">
    <text evidence="2">The sequence shown here is derived from an EMBL/GenBank/DDBJ whole genome shotgun (WGS) entry which is preliminary data.</text>
</comment>
<protein>
    <submittedName>
        <fullName evidence="2">Uncharacterized protein</fullName>
    </submittedName>
</protein>
<evidence type="ECO:0000313" key="3">
    <source>
        <dbReference type="Proteomes" id="UP000541154"/>
    </source>
</evidence>
<proteinExistence type="predicted"/>
<organism evidence="2 3">
    <name type="scientific">Petromyces alliaceus</name>
    <name type="common">Aspergillus alliaceus</name>
    <dbReference type="NCBI Taxonomy" id="209559"/>
    <lineage>
        <taxon>Eukaryota</taxon>
        <taxon>Fungi</taxon>
        <taxon>Dikarya</taxon>
        <taxon>Ascomycota</taxon>
        <taxon>Pezizomycotina</taxon>
        <taxon>Eurotiomycetes</taxon>
        <taxon>Eurotiomycetidae</taxon>
        <taxon>Eurotiales</taxon>
        <taxon>Aspergillaceae</taxon>
        <taxon>Aspergillus</taxon>
        <taxon>Aspergillus subgen. Circumdati</taxon>
    </lineage>
</organism>